<dbReference type="Gene3D" id="3.30.730.10">
    <property type="entry name" value="AP2/ERF domain"/>
    <property type="match status" value="1"/>
</dbReference>
<feature type="domain" description="AP2/ERF" evidence="8">
    <location>
        <begin position="45"/>
        <end position="149"/>
    </location>
</feature>
<evidence type="ECO:0000256" key="7">
    <source>
        <dbReference type="SAM" id="MobiDB-lite"/>
    </source>
</evidence>
<dbReference type="EMBL" id="CP097510">
    <property type="protein sequence ID" value="URE25243.1"/>
    <property type="molecule type" value="Genomic_DNA"/>
</dbReference>
<evidence type="ECO:0000256" key="6">
    <source>
        <dbReference type="ARBA" id="ARBA00037973"/>
    </source>
</evidence>
<gene>
    <name evidence="9" type="ORF">MUK42_33113</name>
</gene>
<keyword evidence="4" id="KW-0804">Transcription</keyword>
<comment type="similarity">
    <text evidence="6">Belongs to the AP2/ERF transcription factor family. AP2 subfamily.</text>
</comment>
<evidence type="ECO:0000313" key="9">
    <source>
        <dbReference type="EMBL" id="URE25245.1"/>
    </source>
</evidence>
<feature type="region of interest" description="Disordered" evidence="7">
    <location>
        <begin position="353"/>
        <end position="388"/>
    </location>
</feature>
<reference evidence="9" key="1">
    <citation type="submission" date="2022-05" db="EMBL/GenBank/DDBJ databases">
        <title>The Musa troglodytarum L. genome provides insights into the mechanism of non-climacteric behaviour and enrichment of carotenoids.</title>
        <authorList>
            <person name="Wang J."/>
        </authorList>
    </citation>
    <scope>NUCLEOTIDE SEQUENCE</scope>
    <source>
        <tissue evidence="9">Leaf</tissue>
    </source>
</reference>
<dbReference type="OrthoDB" id="207175at2759"/>
<evidence type="ECO:0000256" key="5">
    <source>
        <dbReference type="ARBA" id="ARBA00023242"/>
    </source>
</evidence>
<keyword evidence="5" id="KW-0539">Nucleus</keyword>
<evidence type="ECO:0000256" key="3">
    <source>
        <dbReference type="ARBA" id="ARBA00023125"/>
    </source>
</evidence>
<dbReference type="PANTHER" id="PTHR32467">
    <property type="entry name" value="AP2-LIKE ETHYLENE-RESPONSIVE TRANSCRIPTION FACTOR"/>
    <property type="match status" value="1"/>
</dbReference>
<dbReference type="GO" id="GO:0003677">
    <property type="term" value="F:DNA binding"/>
    <property type="evidence" value="ECO:0007669"/>
    <property type="project" value="UniProtKB-KW"/>
</dbReference>
<dbReference type="EMBL" id="CP097510">
    <property type="protein sequence ID" value="URE25244.1"/>
    <property type="molecule type" value="Genomic_DNA"/>
</dbReference>
<comment type="subcellular location">
    <subcellularLocation>
        <location evidence="1">Nucleus</location>
    </subcellularLocation>
</comment>
<dbReference type="Proteomes" id="UP001055439">
    <property type="component" value="Chromosome 8"/>
</dbReference>
<dbReference type="InterPro" id="IPR036955">
    <property type="entry name" value="AP2/ERF_dom_sf"/>
</dbReference>
<name>A0A9E7H213_9LILI</name>
<dbReference type="AlphaFoldDB" id="A0A9E7H213"/>
<feature type="region of interest" description="Disordered" evidence="7">
    <location>
        <begin position="50"/>
        <end position="91"/>
    </location>
</feature>
<feature type="region of interest" description="Disordered" evidence="7">
    <location>
        <begin position="164"/>
        <end position="185"/>
    </location>
</feature>
<evidence type="ECO:0000313" key="10">
    <source>
        <dbReference type="Proteomes" id="UP001055439"/>
    </source>
</evidence>
<organism evidence="9 10">
    <name type="scientific">Musa troglodytarum</name>
    <name type="common">fe'i banana</name>
    <dbReference type="NCBI Taxonomy" id="320322"/>
    <lineage>
        <taxon>Eukaryota</taxon>
        <taxon>Viridiplantae</taxon>
        <taxon>Streptophyta</taxon>
        <taxon>Embryophyta</taxon>
        <taxon>Tracheophyta</taxon>
        <taxon>Spermatophyta</taxon>
        <taxon>Magnoliopsida</taxon>
        <taxon>Liliopsida</taxon>
        <taxon>Zingiberales</taxon>
        <taxon>Musaceae</taxon>
        <taxon>Musa</taxon>
    </lineage>
</organism>
<keyword evidence="10" id="KW-1185">Reference proteome</keyword>
<feature type="compositionally biased region" description="Polar residues" evidence="7">
    <location>
        <begin position="377"/>
        <end position="388"/>
    </location>
</feature>
<keyword evidence="2" id="KW-0805">Transcription regulation</keyword>
<protein>
    <recommendedName>
        <fullName evidence="8">AP2/ERF domain-containing protein</fullName>
    </recommendedName>
</protein>
<dbReference type="PROSITE" id="PS51032">
    <property type="entry name" value="AP2_ERF"/>
    <property type="match status" value="1"/>
</dbReference>
<dbReference type="InterPro" id="IPR001471">
    <property type="entry name" value="AP2/ERF_dom"/>
</dbReference>
<evidence type="ECO:0000256" key="1">
    <source>
        <dbReference type="ARBA" id="ARBA00004123"/>
    </source>
</evidence>
<dbReference type="GO" id="GO:0005634">
    <property type="term" value="C:nucleus"/>
    <property type="evidence" value="ECO:0007669"/>
    <property type="project" value="UniProtKB-SubCell"/>
</dbReference>
<dbReference type="PANTHER" id="PTHR32467:SF32">
    <property type="entry name" value="AP2-LIKE ETHYLENE-RESPONSIVE TRANSCRIPTION FACTOR SMOS1"/>
    <property type="match status" value="1"/>
</dbReference>
<dbReference type="EMBL" id="CP097510">
    <property type="protein sequence ID" value="URE25245.1"/>
    <property type="molecule type" value="Genomic_DNA"/>
</dbReference>
<dbReference type="GO" id="GO:0003700">
    <property type="term" value="F:DNA-binding transcription factor activity"/>
    <property type="evidence" value="ECO:0007669"/>
    <property type="project" value="InterPro"/>
</dbReference>
<keyword evidence="3" id="KW-0238">DNA-binding</keyword>
<evidence type="ECO:0000259" key="8">
    <source>
        <dbReference type="PROSITE" id="PS51032"/>
    </source>
</evidence>
<evidence type="ECO:0000256" key="2">
    <source>
        <dbReference type="ARBA" id="ARBA00023015"/>
    </source>
</evidence>
<sequence length="388" mass="42305">MGRLLGPKRNRLLNTRLLSGGRALHLNPKAAESETIFPSLLTRSAPEGLFHGHRSWDPQGGGGGGGRLRSAVGRREESDPPRVEPKKARKERVCTAKERISRMPPCAAGKRSSIYRGVTRCLCDEEAAARAYDLAALKYWGAGTLINFPKSSAFSRGFPKYRGLSRHPKNKGGKTLSDRCQGMSTSSDAATDGRFAGIAGLERKVDLTSYIKWWIPKKARQPESASPVEDVGRELRMLECSVQPTEPYKLPSLGLPGRGDAPQRLSACSILSRSDSFKSFLHKSMNSGEIKDDGSHKTMDHEKSVPLLYSGCGLGISGVSVALNELPVPRTAYQMALLSAPLRSSYPIDPASEPLLWTSPPPSQQPLGEPQLRKNEMTSSAYAYQCQD</sequence>
<accession>A0A9E7H213</accession>
<dbReference type="EMBL" id="CP097510">
    <property type="protein sequence ID" value="URE25246.1"/>
    <property type="molecule type" value="Genomic_DNA"/>
</dbReference>
<evidence type="ECO:0000256" key="4">
    <source>
        <dbReference type="ARBA" id="ARBA00023163"/>
    </source>
</evidence>
<feature type="compositionally biased region" description="Basic and acidic residues" evidence="7">
    <location>
        <begin position="73"/>
        <end position="91"/>
    </location>
</feature>
<dbReference type="EMBL" id="CP097510">
    <property type="protein sequence ID" value="URE25241.1"/>
    <property type="molecule type" value="Genomic_DNA"/>
</dbReference>
<proteinExistence type="inferred from homology"/>